<dbReference type="GeneID" id="86940490"/>
<dbReference type="SUPFAM" id="SSF50249">
    <property type="entry name" value="Nucleic acid-binding proteins"/>
    <property type="match status" value="1"/>
</dbReference>
<comment type="function">
    <text evidence="4">Involved in DNA repair and RecF pathway recombination.</text>
</comment>
<accession>A0AA37DGI8</accession>
<dbReference type="EMBL" id="AGEL01000006">
    <property type="protein sequence ID" value="EHO17114.1"/>
    <property type="molecule type" value="Genomic_DNA"/>
</dbReference>
<evidence type="ECO:0000313" key="7">
    <source>
        <dbReference type="Proteomes" id="UP000018466"/>
    </source>
</evidence>
<evidence type="ECO:0000256" key="3">
    <source>
        <dbReference type="ARBA" id="ARBA00023204"/>
    </source>
</evidence>
<dbReference type="GO" id="GO:0043590">
    <property type="term" value="C:bacterial nucleoid"/>
    <property type="evidence" value="ECO:0007669"/>
    <property type="project" value="TreeGrafter"/>
</dbReference>
<dbReference type="InterPro" id="IPR022572">
    <property type="entry name" value="DNA_rep/recomb_RecO_N"/>
</dbReference>
<proteinExistence type="inferred from homology"/>
<sequence>MREGEEVTGLVLKTMPIGERDRRVTILTREKGKLSCFARGAARQGSPLMGIARPLVYGKFTLRPGRDADIITAAEGLRFFGTLEADALALCYASYFLELADYFYREFQREEEGLKLLYFALLALEKPELPRELVRRILELKLLVLDGSYVVVPPLKTHENCAYTWDYVVRTPVEKLFTFTVGETALREFAANVDALRSQVAPHHFRALSVLEEMRRVQ</sequence>
<dbReference type="HAMAP" id="MF_00201">
    <property type="entry name" value="RecO"/>
    <property type="match status" value="1"/>
</dbReference>
<dbReference type="RefSeq" id="WP_009532546.1">
    <property type="nucleotide sequence ID" value="NZ_JH590862.1"/>
</dbReference>
<dbReference type="PANTHER" id="PTHR33991:SF1">
    <property type="entry name" value="DNA REPAIR PROTEIN RECO"/>
    <property type="match status" value="1"/>
</dbReference>
<keyword evidence="2 4" id="KW-0233">DNA recombination</keyword>
<gene>
    <name evidence="4" type="primary">recO</name>
    <name evidence="6" type="ORF">HMPREF9623_00713</name>
</gene>
<feature type="domain" description="DNA replication/recombination mediator RecO N-terminal" evidence="5">
    <location>
        <begin position="6"/>
        <end position="78"/>
    </location>
</feature>
<keyword evidence="7" id="KW-1185">Reference proteome</keyword>
<dbReference type="SUPFAM" id="SSF57863">
    <property type="entry name" value="ArfGap/RecO-like zinc finger"/>
    <property type="match status" value="1"/>
</dbReference>
<dbReference type="AlphaFoldDB" id="A0AA37DGI8"/>
<dbReference type="GO" id="GO:0006302">
    <property type="term" value="P:double-strand break repair"/>
    <property type="evidence" value="ECO:0007669"/>
    <property type="project" value="TreeGrafter"/>
</dbReference>
<name>A0AA37DGI8_9FIRM</name>
<dbReference type="Pfam" id="PF02565">
    <property type="entry name" value="RecO_C"/>
    <property type="match status" value="1"/>
</dbReference>
<dbReference type="InterPro" id="IPR037278">
    <property type="entry name" value="ARFGAP/RecO"/>
</dbReference>
<evidence type="ECO:0000256" key="2">
    <source>
        <dbReference type="ARBA" id="ARBA00023172"/>
    </source>
</evidence>
<evidence type="ECO:0000256" key="4">
    <source>
        <dbReference type="HAMAP-Rule" id="MF_00201"/>
    </source>
</evidence>
<dbReference type="Proteomes" id="UP000018466">
    <property type="component" value="Unassembled WGS sequence"/>
</dbReference>
<comment type="caution">
    <text evidence="6">The sequence shown here is derived from an EMBL/GenBank/DDBJ whole genome shotgun (WGS) entry which is preliminary data.</text>
</comment>
<dbReference type="NCBIfam" id="TIGR00613">
    <property type="entry name" value="reco"/>
    <property type="match status" value="1"/>
</dbReference>
<organism evidence="6 7">
    <name type="scientific">Stomatobaculum longum</name>
    <dbReference type="NCBI Taxonomy" id="796942"/>
    <lineage>
        <taxon>Bacteria</taxon>
        <taxon>Bacillati</taxon>
        <taxon>Bacillota</taxon>
        <taxon>Clostridia</taxon>
        <taxon>Lachnospirales</taxon>
        <taxon>Lachnospiraceae</taxon>
        <taxon>Stomatobaculum</taxon>
    </lineage>
</organism>
<dbReference type="PANTHER" id="PTHR33991">
    <property type="entry name" value="DNA REPAIR PROTEIN RECO"/>
    <property type="match status" value="1"/>
</dbReference>
<evidence type="ECO:0000313" key="6">
    <source>
        <dbReference type="EMBL" id="EHO17114.1"/>
    </source>
</evidence>
<keyword evidence="1 4" id="KW-0227">DNA damage</keyword>
<dbReference type="InterPro" id="IPR003717">
    <property type="entry name" value="RecO"/>
</dbReference>
<comment type="similarity">
    <text evidence="4">Belongs to the RecO family.</text>
</comment>
<dbReference type="InterPro" id="IPR012340">
    <property type="entry name" value="NA-bd_OB-fold"/>
</dbReference>
<evidence type="ECO:0000256" key="1">
    <source>
        <dbReference type="ARBA" id="ARBA00022763"/>
    </source>
</evidence>
<dbReference type="Gene3D" id="2.40.50.140">
    <property type="entry name" value="Nucleic acid-binding proteins"/>
    <property type="match status" value="1"/>
</dbReference>
<evidence type="ECO:0000259" key="5">
    <source>
        <dbReference type="Pfam" id="PF11967"/>
    </source>
</evidence>
<dbReference type="GO" id="GO:0006310">
    <property type="term" value="P:DNA recombination"/>
    <property type="evidence" value="ECO:0007669"/>
    <property type="project" value="UniProtKB-UniRule"/>
</dbReference>
<reference evidence="6 7" key="1">
    <citation type="submission" date="2011-10" db="EMBL/GenBank/DDBJ databases">
        <title>The Genome Sequence of Lachnospiraceae bacterium ACC2.</title>
        <authorList>
            <consortium name="The Broad Institute Genome Sequencing Platform"/>
            <person name="Earl A."/>
            <person name="Ward D."/>
            <person name="Feldgarden M."/>
            <person name="Gevers D."/>
            <person name="Sizova M."/>
            <person name="Hazen A."/>
            <person name="Epstein S."/>
            <person name="Young S.K."/>
            <person name="Zeng Q."/>
            <person name="Gargeya S."/>
            <person name="Fitzgerald M."/>
            <person name="Haas B."/>
            <person name="Abouelleil A."/>
            <person name="Alvarado L."/>
            <person name="Arachchi H.M."/>
            <person name="Berlin A."/>
            <person name="Brown A."/>
            <person name="Chapman S.B."/>
            <person name="Chen Z."/>
            <person name="Dunbar C."/>
            <person name="Freedman E."/>
            <person name="Gearin G."/>
            <person name="Goldberg J."/>
            <person name="Griggs A."/>
            <person name="Gujja S."/>
            <person name="Heiman D."/>
            <person name="Howarth C."/>
            <person name="Larson L."/>
            <person name="Lui A."/>
            <person name="MacDonald P.J.P."/>
            <person name="Montmayeur A."/>
            <person name="Murphy C."/>
            <person name="Neiman D."/>
            <person name="Pearson M."/>
            <person name="Priest M."/>
            <person name="Roberts A."/>
            <person name="Saif S."/>
            <person name="Shea T."/>
            <person name="Shenoy N."/>
            <person name="Sisk P."/>
            <person name="Stolte C."/>
            <person name="Sykes S."/>
            <person name="Wortman J."/>
            <person name="Nusbaum C."/>
            <person name="Birren B."/>
        </authorList>
    </citation>
    <scope>NUCLEOTIDE SEQUENCE [LARGE SCALE GENOMIC DNA]</scope>
    <source>
        <strain evidence="6 7">ACC2</strain>
    </source>
</reference>
<dbReference type="Pfam" id="PF11967">
    <property type="entry name" value="RecO_N"/>
    <property type="match status" value="1"/>
</dbReference>
<keyword evidence="3 4" id="KW-0234">DNA repair</keyword>
<protein>
    <recommendedName>
        <fullName evidence="4">DNA repair protein RecO</fullName>
    </recommendedName>
    <alternativeName>
        <fullName evidence="4">Recombination protein O</fullName>
    </alternativeName>
</protein>